<feature type="transmembrane region" description="Helical" evidence="5">
    <location>
        <begin position="91"/>
        <end position="116"/>
    </location>
</feature>
<comment type="subcellular location">
    <subcellularLocation>
        <location evidence="1">Membrane</location>
        <topology evidence="1">Multi-pass membrane protein</topology>
    </subcellularLocation>
</comment>
<sequence length="245" mass="26961">MTWCRFDRVAGLVQIVATAVYLVGFLTNNWAIGSEGTITAGLFQTCTDNLCYETHIFFALRVSAKTSHIHMSHYIASAVLDILSISEKGPIIASAVLEIFALTGMLFVIVLMLFYLCGLFEEKSVGRGAAIASYISGLLGIVGAILYGTTLSTLSFSLGWSFGLAVTGLIMNVIAGIFINIGSEEFDEKQALMPMLKPGRQRLVQGQGRRRPRQQRQVLIRMFLNSMELLTKNGKEETEHITQKI</sequence>
<evidence type="ECO:0000256" key="3">
    <source>
        <dbReference type="ARBA" id="ARBA00022989"/>
    </source>
</evidence>
<gene>
    <name evidence="6" type="ORF">KUTeg_020655</name>
</gene>
<proteinExistence type="predicted"/>
<accession>A0ABQ9E8J4</accession>
<dbReference type="EMBL" id="JARBDR010000918">
    <property type="protein sequence ID" value="KAJ8301668.1"/>
    <property type="molecule type" value="Genomic_DNA"/>
</dbReference>
<evidence type="ECO:0000256" key="5">
    <source>
        <dbReference type="SAM" id="Phobius"/>
    </source>
</evidence>
<name>A0ABQ9E8J4_TEGGR</name>
<reference evidence="6 7" key="1">
    <citation type="submission" date="2022-12" db="EMBL/GenBank/DDBJ databases">
        <title>Chromosome-level genome of Tegillarca granosa.</title>
        <authorList>
            <person name="Kim J."/>
        </authorList>
    </citation>
    <scope>NUCLEOTIDE SEQUENCE [LARGE SCALE GENOMIC DNA]</scope>
    <source>
        <strain evidence="6">Teg-2019</strain>
        <tissue evidence="6">Adductor muscle</tissue>
    </source>
</reference>
<feature type="transmembrane region" description="Helical" evidence="5">
    <location>
        <begin position="128"/>
        <end position="148"/>
    </location>
</feature>
<keyword evidence="4 5" id="KW-0472">Membrane</keyword>
<feature type="transmembrane region" description="Helical" evidence="5">
    <location>
        <begin position="160"/>
        <end position="181"/>
    </location>
</feature>
<evidence type="ECO:0000256" key="4">
    <source>
        <dbReference type="ARBA" id="ARBA00023136"/>
    </source>
</evidence>
<keyword evidence="7" id="KW-1185">Reference proteome</keyword>
<dbReference type="PANTHER" id="PTHR10671">
    <property type="entry name" value="EPITHELIAL MEMBRANE PROTEIN-RELATED"/>
    <property type="match status" value="1"/>
</dbReference>
<protein>
    <submittedName>
        <fullName evidence="6">Uncharacterized protein</fullName>
    </submittedName>
</protein>
<comment type="caution">
    <text evidence="6">The sequence shown here is derived from an EMBL/GenBank/DDBJ whole genome shotgun (WGS) entry which is preliminary data.</text>
</comment>
<evidence type="ECO:0000313" key="7">
    <source>
        <dbReference type="Proteomes" id="UP001217089"/>
    </source>
</evidence>
<evidence type="ECO:0000313" key="6">
    <source>
        <dbReference type="EMBL" id="KAJ8301668.1"/>
    </source>
</evidence>
<keyword evidence="3 5" id="KW-1133">Transmembrane helix</keyword>
<dbReference type="InterPro" id="IPR050579">
    <property type="entry name" value="PMP-22/EMP/MP20-like"/>
</dbReference>
<organism evidence="6 7">
    <name type="scientific">Tegillarca granosa</name>
    <name type="common">Malaysian cockle</name>
    <name type="synonym">Anadara granosa</name>
    <dbReference type="NCBI Taxonomy" id="220873"/>
    <lineage>
        <taxon>Eukaryota</taxon>
        <taxon>Metazoa</taxon>
        <taxon>Spiralia</taxon>
        <taxon>Lophotrochozoa</taxon>
        <taxon>Mollusca</taxon>
        <taxon>Bivalvia</taxon>
        <taxon>Autobranchia</taxon>
        <taxon>Pteriomorphia</taxon>
        <taxon>Arcoida</taxon>
        <taxon>Arcoidea</taxon>
        <taxon>Arcidae</taxon>
        <taxon>Tegillarca</taxon>
    </lineage>
</organism>
<dbReference type="Gene3D" id="1.20.140.150">
    <property type="match status" value="1"/>
</dbReference>
<evidence type="ECO:0000256" key="1">
    <source>
        <dbReference type="ARBA" id="ARBA00004141"/>
    </source>
</evidence>
<evidence type="ECO:0000256" key="2">
    <source>
        <dbReference type="ARBA" id="ARBA00022692"/>
    </source>
</evidence>
<dbReference type="PANTHER" id="PTHR10671:SF108">
    <property type="entry name" value="CLAUDIN FAMILY PROTEIN-RELATED"/>
    <property type="match status" value="1"/>
</dbReference>
<dbReference type="Proteomes" id="UP001217089">
    <property type="component" value="Unassembled WGS sequence"/>
</dbReference>
<feature type="transmembrane region" description="Helical" evidence="5">
    <location>
        <begin position="12"/>
        <end position="32"/>
    </location>
</feature>
<keyword evidence="2 5" id="KW-0812">Transmembrane</keyword>